<evidence type="ECO:0000313" key="3">
    <source>
        <dbReference type="Proteomes" id="UP000606974"/>
    </source>
</evidence>
<proteinExistence type="predicted"/>
<dbReference type="Proteomes" id="UP000606974">
    <property type="component" value="Unassembled WGS sequence"/>
</dbReference>
<dbReference type="AlphaFoldDB" id="A0A8H7ARJ7"/>
<reference evidence="2" key="1">
    <citation type="submission" date="2020-02" db="EMBL/GenBank/DDBJ databases">
        <authorList>
            <person name="Palmer J.M."/>
        </authorList>
    </citation>
    <scope>NUCLEOTIDE SEQUENCE</scope>
    <source>
        <strain evidence="2">EPUS1.4</strain>
        <tissue evidence="2">Thallus</tissue>
    </source>
</reference>
<dbReference type="EMBL" id="JAACFV010000008">
    <property type="protein sequence ID" value="KAF7513044.1"/>
    <property type="molecule type" value="Genomic_DNA"/>
</dbReference>
<evidence type="ECO:0000256" key="1">
    <source>
        <dbReference type="SAM" id="MobiDB-lite"/>
    </source>
</evidence>
<protein>
    <submittedName>
        <fullName evidence="2">Uncharacterized protein</fullName>
    </submittedName>
</protein>
<feature type="region of interest" description="Disordered" evidence="1">
    <location>
        <begin position="1"/>
        <end position="25"/>
    </location>
</feature>
<organism evidence="2 3">
    <name type="scientific">Endocarpon pusillum</name>
    <dbReference type="NCBI Taxonomy" id="364733"/>
    <lineage>
        <taxon>Eukaryota</taxon>
        <taxon>Fungi</taxon>
        <taxon>Dikarya</taxon>
        <taxon>Ascomycota</taxon>
        <taxon>Pezizomycotina</taxon>
        <taxon>Eurotiomycetes</taxon>
        <taxon>Chaetothyriomycetidae</taxon>
        <taxon>Verrucariales</taxon>
        <taxon>Verrucariaceae</taxon>
        <taxon>Endocarpon</taxon>
    </lineage>
</organism>
<feature type="compositionally biased region" description="Basic and acidic residues" evidence="1">
    <location>
        <begin position="1"/>
        <end position="16"/>
    </location>
</feature>
<gene>
    <name evidence="2" type="ORF">GJ744_011310</name>
</gene>
<keyword evidence="3" id="KW-1185">Reference proteome</keyword>
<evidence type="ECO:0000313" key="2">
    <source>
        <dbReference type="EMBL" id="KAF7513044.1"/>
    </source>
</evidence>
<accession>A0A8H7ARJ7</accession>
<dbReference type="OrthoDB" id="3359285at2759"/>
<name>A0A8H7ARJ7_9EURO</name>
<comment type="caution">
    <text evidence="2">The sequence shown here is derived from an EMBL/GenBank/DDBJ whole genome shotgun (WGS) entry which is preliminary data.</text>
</comment>
<sequence>MLEEVIPEHLVQERTRPVSTPPSYEPALSPYGACFPQRTKDLVMAIMGAQFASAADDDGSALRVL</sequence>